<dbReference type="EMBL" id="JBHPKH010000088">
    <property type="protein sequence ID" value="MFC1573168.1"/>
    <property type="molecule type" value="Genomic_DNA"/>
</dbReference>
<dbReference type="InterPro" id="IPR037522">
    <property type="entry name" value="HD_GYP_dom"/>
</dbReference>
<dbReference type="InterPro" id="IPR003607">
    <property type="entry name" value="HD/PDEase_dom"/>
</dbReference>
<organism evidence="2 3">
    <name type="scientific">Eiseniibacteriota bacterium</name>
    <dbReference type="NCBI Taxonomy" id="2212470"/>
    <lineage>
        <taxon>Bacteria</taxon>
        <taxon>Candidatus Eiseniibacteriota</taxon>
    </lineage>
</organism>
<dbReference type="EC" id="3.1.4.-" evidence="2"/>
<evidence type="ECO:0000259" key="1">
    <source>
        <dbReference type="PROSITE" id="PS51832"/>
    </source>
</evidence>
<dbReference type="Gene3D" id="1.10.3210.10">
    <property type="entry name" value="Hypothetical protein af1432"/>
    <property type="match status" value="1"/>
</dbReference>
<dbReference type="Pfam" id="PF13487">
    <property type="entry name" value="HD_5"/>
    <property type="match status" value="1"/>
</dbReference>
<comment type="caution">
    <text evidence="2">The sequence shown here is derived from an EMBL/GenBank/DDBJ whole genome shotgun (WGS) entry which is preliminary data.</text>
</comment>
<dbReference type="SUPFAM" id="SSF109604">
    <property type="entry name" value="HD-domain/PDEase-like"/>
    <property type="match status" value="1"/>
</dbReference>
<protein>
    <submittedName>
        <fullName evidence="2">HD-GYP domain-containing protein</fullName>
        <ecNumber evidence="2">3.1.4.-</ecNumber>
    </submittedName>
</protein>
<evidence type="ECO:0000313" key="2">
    <source>
        <dbReference type="EMBL" id="MFC1573168.1"/>
    </source>
</evidence>
<dbReference type="PANTHER" id="PTHR43155:SF2">
    <property type="entry name" value="CYCLIC DI-GMP PHOSPHODIESTERASE PA4108"/>
    <property type="match status" value="1"/>
</dbReference>
<dbReference type="CDD" id="cd00077">
    <property type="entry name" value="HDc"/>
    <property type="match status" value="1"/>
</dbReference>
<dbReference type="SMART" id="SM00471">
    <property type="entry name" value="HDc"/>
    <property type="match status" value="1"/>
</dbReference>
<sequence length="321" mass="36656">MPVPADEAEEYTCIPLACVYADTVTGFTIYLRTPPDGNNYVFYREANLVFSESHRAQLTKNGVTHIYIHAADRKQYLRYLENHLDVILQDPNMPVDEKSQVHYSCATELVKDVFDDPRSGESIKRVQRMVNNSVYHILQQAGELSSFINIMSVDYHTYTHSVNVCVFGVALGHRFALNRSELRDLGIGLLLHDVGKSEIDSEILSKEGPLNNEERDIIKSHPQIGFNILADSPLLLPTSLEIILRHHERRTGRGYPGGLRDHQIHPFAKIAALVDVFDALTTRRPYHAERSSFAAFQLMQRQMKDDFDPDYFRELIRLLCG</sequence>
<name>A0ABV6YLG4_UNCEI</name>
<proteinExistence type="predicted"/>
<keyword evidence="2" id="KW-0378">Hydrolase</keyword>
<dbReference type="PANTHER" id="PTHR43155">
    <property type="entry name" value="CYCLIC DI-GMP PHOSPHODIESTERASE PA4108-RELATED"/>
    <property type="match status" value="1"/>
</dbReference>
<keyword evidence="3" id="KW-1185">Reference proteome</keyword>
<feature type="domain" description="HD-GYP" evidence="1">
    <location>
        <begin position="127"/>
        <end position="321"/>
    </location>
</feature>
<dbReference type="PROSITE" id="PS51832">
    <property type="entry name" value="HD_GYP"/>
    <property type="match status" value="1"/>
</dbReference>
<accession>A0ABV6YLG4</accession>
<reference evidence="2 3" key="1">
    <citation type="submission" date="2024-09" db="EMBL/GenBank/DDBJ databases">
        <authorList>
            <person name="D'Angelo T."/>
        </authorList>
    </citation>
    <scope>NUCLEOTIDE SEQUENCE [LARGE SCALE GENOMIC DNA]</scope>
    <source>
        <strain evidence="2">SAG AM-320-E07</strain>
    </source>
</reference>
<dbReference type="GO" id="GO:0016787">
    <property type="term" value="F:hydrolase activity"/>
    <property type="evidence" value="ECO:0007669"/>
    <property type="project" value="UniProtKB-KW"/>
</dbReference>
<evidence type="ECO:0000313" key="3">
    <source>
        <dbReference type="Proteomes" id="UP001593833"/>
    </source>
</evidence>
<gene>
    <name evidence="2" type="ORF">ACFL6M_06170</name>
</gene>
<dbReference type="Proteomes" id="UP001593833">
    <property type="component" value="Unassembled WGS sequence"/>
</dbReference>